<gene>
    <name evidence="2" type="ORF">CUNI_LOCUS18209</name>
</gene>
<name>A0A8S4A2H7_9EUPU</name>
<dbReference type="Proteomes" id="UP000678393">
    <property type="component" value="Unassembled WGS sequence"/>
</dbReference>
<feature type="domain" description="Aldehyde oxidase/xanthine dehydrogenase second molybdopterin binding" evidence="1">
    <location>
        <begin position="1"/>
        <end position="52"/>
    </location>
</feature>
<evidence type="ECO:0000259" key="1">
    <source>
        <dbReference type="Pfam" id="PF20256"/>
    </source>
</evidence>
<feature type="non-terminal residue" evidence="2">
    <location>
        <position position="1"/>
    </location>
</feature>
<dbReference type="InterPro" id="IPR016208">
    <property type="entry name" value="Ald_Oxase/xanthine_DH-like"/>
</dbReference>
<sequence length="133" mass="14151">LNPELDLGQLEGAFVMGLGLFLLESMTLDTRSGQVLTDGSNTYKPPMTKDIPIKFNVKFLRNAPNPIGVLGSKAVGETPVAVGACPMLALKRAIEAARADAGIGGWFPFHAPATVERIQQACVTDITHYTLGK</sequence>
<dbReference type="GO" id="GO:0005506">
    <property type="term" value="F:iron ion binding"/>
    <property type="evidence" value="ECO:0007669"/>
    <property type="project" value="InterPro"/>
</dbReference>
<proteinExistence type="predicted"/>
<dbReference type="GO" id="GO:0016491">
    <property type="term" value="F:oxidoreductase activity"/>
    <property type="evidence" value="ECO:0007669"/>
    <property type="project" value="InterPro"/>
</dbReference>
<dbReference type="SUPFAM" id="SSF56003">
    <property type="entry name" value="Molybdenum cofactor-binding domain"/>
    <property type="match status" value="1"/>
</dbReference>
<dbReference type="InterPro" id="IPR046867">
    <property type="entry name" value="AldOxase/xan_DH_MoCoBD2"/>
</dbReference>
<dbReference type="Gene3D" id="3.30.365.10">
    <property type="entry name" value="Aldehyde oxidase/xanthine dehydrogenase, molybdopterin binding domain"/>
    <property type="match status" value="1"/>
</dbReference>
<accession>A0A8S4A2H7</accession>
<dbReference type="OrthoDB" id="8300278at2759"/>
<dbReference type="PANTHER" id="PTHR45444:SF3">
    <property type="entry name" value="XANTHINE DEHYDROGENASE"/>
    <property type="match status" value="1"/>
</dbReference>
<dbReference type="Pfam" id="PF20256">
    <property type="entry name" value="MoCoBD_2"/>
    <property type="match status" value="1"/>
</dbReference>
<dbReference type="PANTHER" id="PTHR45444">
    <property type="entry name" value="XANTHINE DEHYDROGENASE"/>
    <property type="match status" value="1"/>
</dbReference>
<evidence type="ECO:0000313" key="2">
    <source>
        <dbReference type="EMBL" id="CAG5132651.1"/>
    </source>
</evidence>
<evidence type="ECO:0000313" key="3">
    <source>
        <dbReference type="Proteomes" id="UP000678393"/>
    </source>
</evidence>
<dbReference type="AlphaFoldDB" id="A0A8S4A2H7"/>
<protein>
    <recommendedName>
        <fullName evidence="1">Aldehyde oxidase/xanthine dehydrogenase second molybdopterin binding domain-containing protein</fullName>
    </recommendedName>
</protein>
<organism evidence="2 3">
    <name type="scientific">Candidula unifasciata</name>
    <dbReference type="NCBI Taxonomy" id="100452"/>
    <lineage>
        <taxon>Eukaryota</taxon>
        <taxon>Metazoa</taxon>
        <taxon>Spiralia</taxon>
        <taxon>Lophotrochozoa</taxon>
        <taxon>Mollusca</taxon>
        <taxon>Gastropoda</taxon>
        <taxon>Heterobranchia</taxon>
        <taxon>Euthyneura</taxon>
        <taxon>Panpulmonata</taxon>
        <taxon>Eupulmonata</taxon>
        <taxon>Stylommatophora</taxon>
        <taxon>Helicina</taxon>
        <taxon>Helicoidea</taxon>
        <taxon>Geomitridae</taxon>
        <taxon>Candidula</taxon>
    </lineage>
</organism>
<dbReference type="InterPro" id="IPR037165">
    <property type="entry name" value="AldOxase/xan_DH_Mopterin-bd_sf"/>
</dbReference>
<keyword evidence="3" id="KW-1185">Reference proteome</keyword>
<reference evidence="2" key="1">
    <citation type="submission" date="2021-04" db="EMBL/GenBank/DDBJ databases">
        <authorList>
            <consortium name="Molecular Ecology Group"/>
        </authorList>
    </citation>
    <scope>NUCLEOTIDE SEQUENCE</scope>
</reference>
<dbReference type="EMBL" id="CAJHNH020005556">
    <property type="protein sequence ID" value="CAG5132651.1"/>
    <property type="molecule type" value="Genomic_DNA"/>
</dbReference>
<comment type="caution">
    <text evidence="2">The sequence shown here is derived from an EMBL/GenBank/DDBJ whole genome shotgun (WGS) entry which is preliminary data.</text>
</comment>